<evidence type="ECO:0000256" key="3">
    <source>
        <dbReference type="ARBA" id="ARBA00022598"/>
    </source>
</evidence>
<dbReference type="GO" id="GO:0006974">
    <property type="term" value="P:DNA damage response"/>
    <property type="evidence" value="ECO:0007669"/>
    <property type="project" value="TreeGrafter"/>
</dbReference>
<name>A0A8D2LIW1_VARKO</name>
<organism evidence="7 8">
    <name type="scientific">Varanus komodoensis</name>
    <name type="common">Komodo dragon</name>
    <dbReference type="NCBI Taxonomy" id="61221"/>
    <lineage>
        <taxon>Eukaryota</taxon>
        <taxon>Metazoa</taxon>
        <taxon>Chordata</taxon>
        <taxon>Craniata</taxon>
        <taxon>Vertebrata</taxon>
        <taxon>Euteleostomi</taxon>
        <taxon>Lepidosauria</taxon>
        <taxon>Squamata</taxon>
        <taxon>Bifurcata</taxon>
        <taxon>Unidentata</taxon>
        <taxon>Episquamata</taxon>
        <taxon>Toxicofera</taxon>
        <taxon>Anguimorpha</taxon>
        <taxon>Paleoanguimorpha</taxon>
        <taxon>Varanoidea</taxon>
        <taxon>Varanidae</taxon>
        <taxon>Varanus</taxon>
    </lineage>
</organism>
<comment type="similarity">
    <text evidence="2">Belongs to the ubiquitin-activating E1 family.</text>
</comment>
<dbReference type="FunFam" id="2.40.30.180:FF:000001">
    <property type="entry name" value="ubiquitin-like modifier-activating enzyme 1"/>
    <property type="match status" value="1"/>
</dbReference>
<dbReference type="GO" id="GO:0005634">
    <property type="term" value="C:nucleus"/>
    <property type="evidence" value="ECO:0007669"/>
    <property type="project" value="TreeGrafter"/>
</dbReference>
<dbReference type="PANTHER" id="PTHR10953">
    <property type="entry name" value="UBIQUITIN-ACTIVATING ENZYME E1"/>
    <property type="match status" value="1"/>
</dbReference>
<dbReference type="Gene3D" id="2.40.30.180">
    <property type="entry name" value="Ubiquitin-activating enzyme E1, FCCH domain"/>
    <property type="match status" value="1"/>
</dbReference>
<dbReference type="InterPro" id="IPR042449">
    <property type="entry name" value="Ub-E1_IAD_1"/>
</dbReference>
<proteinExistence type="inferred from homology"/>
<reference evidence="7" key="2">
    <citation type="submission" date="2025-09" db="UniProtKB">
        <authorList>
            <consortium name="Ensembl"/>
        </authorList>
    </citation>
    <scope>IDENTIFICATION</scope>
</reference>
<accession>A0A8D2LIW1</accession>
<evidence type="ECO:0000256" key="2">
    <source>
        <dbReference type="ARBA" id="ARBA00005673"/>
    </source>
</evidence>
<evidence type="ECO:0000313" key="8">
    <source>
        <dbReference type="Proteomes" id="UP000694545"/>
    </source>
</evidence>
<dbReference type="Pfam" id="PF00899">
    <property type="entry name" value="ThiF"/>
    <property type="match status" value="1"/>
</dbReference>
<evidence type="ECO:0000313" key="7">
    <source>
        <dbReference type="Ensembl" id="ENSVKKP00000023054.1"/>
    </source>
</evidence>
<evidence type="ECO:0008006" key="9">
    <source>
        <dbReference type="Google" id="ProtNLM"/>
    </source>
</evidence>
<sequence>SLLFLMGRSRMSTSKSSPKIDEELYSRQLYTLDHKAMQKMSMADVLVSGMKGLGVEIAKNIILAGVNSVTLHDQDNVKWSDLSSQFYLSENVVGKNRAEVSRHHLANLNSNVSVKVAVEELTESFLSSFKVVVLTNSTLEEQLNVNDFCHANNICFVLADTKGLAAQLFCDFGERFIVCDPSEAEPFSAEIQHITQGNPGILTVARDDEREFGNYFMDGDYVTFSQVKGMTELNGAEPRPIQTKDGFTLEIGDTSSFSPYQSGGIVTQVKMPQKYSFVCTHFWAREISGMGKHDPAFQAISQGWNDLDRMVRLAEILRVSEEPLQEDLVRTFVSSCTGDLSPVNAFIGGLAAQEVLKAASQKFTPLNQWLYFDAFECLPQEEQLTAEDCAPRNSRYDGQIAVFGANFQEQLGKQKYFVVGAGAIGCELLKNFAMIGLAAGQGGSITVTDMDTIARSNLNRQFLFQERHVSKLKSEVAAAAIKGMNPNLNVIAEQNQVGPETEHIYGDDFFLGLDGVVSAVDNWQARNYIGKRCMQFHKPLLDSGTNGTKGHVEVLIPHLTQPYSKVLDIDEREYPHCTLRYFPSTIQHTIQWARDQFEGLFKTAAENVNKFLNDPSFLENKKVEGLEIMEQVKIRLQEKPQNERDCVIWARNLWERLFSHDIQQLLHNLPLDYETSSGHPFWSKPKRCPHQLDFDYNNTTHLTFIRTASILFGQTYKFHMKEDEAAAIQILCDMHLPSFQPHQGVFIPVTDEEMQKHSGGSVKDQMRLAKLKQELAELKQKLEKDGACISSLMEPVHFEKVNTCQYVSLLLCVSLHWSVPKKEESDLSRRQDSAIPTMTSLLAALPRLLNPGSFQMIHRHISPLLQYL</sequence>
<comment type="pathway">
    <text evidence="1">Protein modification; protein ubiquitination.</text>
</comment>
<dbReference type="Gene3D" id="3.40.50.12550">
    <property type="entry name" value="Ubiquitin-activating enzyme E1, inactive adenylation domain, subdomain 2"/>
    <property type="match status" value="2"/>
</dbReference>
<dbReference type="InterPro" id="IPR042063">
    <property type="entry name" value="Ubi_acti_E1_SCCH"/>
</dbReference>
<evidence type="ECO:0000256" key="1">
    <source>
        <dbReference type="ARBA" id="ARBA00004906"/>
    </source>
</evidence>
<dbReference type="InterPro" id="IPR000011">
    <property type="entry name" value="UBQ/SUMO-activ_enz_E1-like"/>
</dbReference>
<dbReference type="UniPathway" id="UPA00143"/>
<feature type="domain" description="THIF-type NAD/FAD binding fold" evidence="5">
    <location>
        <begin position="25"/>
        <end position="375"/>
    </location>
</feature>
<dbReference type="Gene3D" id="1.10.10.2660">
    <property type="entry name" value="Ubiquitin-activating enzyme E1, SCCH domain"/>
    <property type="match status" value="1"/>
</dbReference>
<dbReference type="PRINTS" id="PR01849">
    <property type="entry name" value="UBIQUITINACT"/>
</dbReference>
<dbReference type="InterPro" id="IPR045886">
    <property type="entry name" value="ThiF/MoeB/HesA"/>
</dbReference>
<evidence type="ECO:0000256" key="4">
    <source>
        <dbReference type="SAM" id="Coils"/>
    </source>
</evidence>
<evidence type="ECO:0000259" key="6">
    <source>
        <dbReference type="Pfam" id="PF10585"/>
    </source>
</evidence>
<dbReference type="InterPro" id="IPR019572">
    <property type="entry name" value="UBA_E1_SCCH"/>
</dbReference>
<dbReference type="GO" id="GO:0006511">
    <property type="term" value="P:ubiquitin-dependent protein catabolic process"/>
    <property type="evidence" value="ECO:0007669"/>
    <property type="project" value="TreeGrafter"/>
</dbReference>
<protein>
    <recommendedName>
        <fullName evidence="9">Ubiquitin-activating enzyme E1</fullName>
    </recommendedName>
</protein>
<feature type="domain" description="Ubiquitin-activating enzyme SCCH" evidence="6">
    <location>
        <begin position="583"/>
        <end position="800"/>
    </location>
</feature>
<dbReference type="CDD" id="cd01491">
    <property type="entry name" value="Ube1_repeat1"/>
    <property type="match status" value="1"/>
</dbReference>
<dbReference type="AlphaFoldDB" id="A0A8D2LIW1"/>
<evidence type="ECO:0000259" key="5">
    <source>
        <dbReference type="Pfam" id="PF00899"/>
    </source>
</evidence>
<keyword evidence="8" id="KW-1185">Reference proteome</keyword>
<dbReference type="SUPFAM" id="SSF69572">
    <property type="entry name" value="Activating enzymes of the ubiquitin-like proteins"/>
    <property type="match status" value="2"/>
</dbReference>
<dbReference type="FunFam" id="3.50.50.80:FF:000001">
    <property type="entry name" value="ubiquitin-like modifier-activating enzyme 1"/>
    <property type="match status" value="1"/>
</dbReference>
<dbReference type="Gene3D" id="3.40.50.720">
    <property type="entry name" value="NAD(P)-binding Rossmann-like Domain"/>
    <property type="match status" value="1"/>
</dbReference>
<feature type="coiled-coil region" evidence="4">
    <location>
        <begin position="761"/>
        <end position="788"/>
    </location>
</feature>
<dbReference type="PANTHER" id="PTHR10953:SF4">
    <property type="entry name" value="UBIQUITIN-ACTIVATING ENZYME E1 C-TERMINAL DOMAIN-CONTAINING PROTEIN"/>
    <property type="match status" value="1"/>
</dbReference>
<keyword evidence="4" id="KW-0175">Coiled coil</keyword>
<dbReference type="InterPro" id="IPR000594">
    <property type="entry name" value="ThiF_NAD_FAD-bd"/>
</dbReference>
<dbReference type="GO" id="GO:0004839">
    <property type="term" value="F:ubiquitin activating enzyme activity"/>
    <property type="evidence" value="ECO:0007669"/>
    <property type="project" value="TreeGrafter"/>
</dbReference>
<dbReference type="Gene3D" id="3.50.50.80">
    <property type="entry name" value="Ubiquitin-activating enzyme E1, inactive adenylation domain, subdomain 1"/>
    <property type="match status" value="1"/>
</dbReference>
<dbReference type="InterPro" id="IPR042302">
    <property type="entry name" value="E1_FCCH_sf"/>
</dbReference>
<reference evidence="7" key="1">
    <citation type="submission" date="2025-08" db="UniProtKB">
        <authorList>
            <consortium name="Ensembl"/>
        </authorList>
    </citation>
    <scope>IDENTIFICATION</scope>
</reference>
<dbReference type="Proteomes" id="UP000694545">
    <property type="component" value="Unplaced"/>
</dbReference>
<keyword evidence="3" id="KW-0436">Ligase</keyword>
<dbReference type="Pfam" id="PF10585">
    <property type="entry name" value="UBA_E1_SCCH"/>
    <property type="match status" value="1"/>
</dbReference>
<dbReference type="GO" id="GO:0005737">
    <property type="term" value="C:cytoplasm"/>
    <property type="evidence" value="ECO:0007669"/>
    <property type="project" value="TreeGrafter"/>
</dbReference>
<dbReference type="Ensembl" id="ENSVKKT00000023624.1">
    <property type="protein sequence ID" value="ENSVKKP00000023054.1"/>
    <property type="gene ID" value="ENSVKKG00000015305.1"/>
</dbReference>
<dbReference type="OMA" id="CIREKCN"/>
<dbReference type="InterPro" id="IPR035985">
    <property type="entry name" value="Ubiquitin-activating_enz"/>
</dbReference>